<evidence type="ECO:0000313" key="3">
    <source>
        <dbReference type="EMBL" id="MBD3364207.1"/>
    </source>
</evidence>
<dbReference type="InterPro" id="IPR019734">
    <property type="entry name" value="TPR_rpt"/>
</dbReference>
<comment type="caution">
    <text evidence="3">The sequence shown here is derived from an EMBL/GenBank/DDBJ whole genome shotgun (WGS) entry which is preliminary data.</text>
</comment>
<dbReference type="Pfam" id="PF13424">
    <property type="entry name" value="TPR_12"/>
    <property type="match status" value="2"/>
</dbReference>
<gene>
    <name evidence="3" type="ORF">GF359_03225</name>
</gene>
<dbReference type="Pfam" id="PF13181">
    <property type="entry name" value="TPR_8"/>
    <property type="match status" value="1"/>
</dbReference>
<feature type="repeat" description="TPR" evidence="1">
    <location>
        <begin position="151"/>
        <end position="184"/>
    </location>
</feature>
<dbReference type="Pfam" id="PF12770">
    <property type="entry name" value="CHAT"/>
    <property type="match status" value="1"/>
</dbReference>
<proteinExistence type="predicted"/>
<dbReference type="PANTHER" id="PTHR10098">
    <property type="entry name" value="RAPSYN-RELATED"/>
    <property type="match status" value="1"/>
</dbReference>
<dbReference type="AlphaFoldDB" id="A0A9D5K8D6"/>
<protein>
    <submittedName>
        <fullName evidence="3">CHAT domain-containing protein</fullName>
    </submittedName>
</protein>
<dbReference type="Proteomes" id="UP000630660">
    <property type="component" value="Unassembled WGS sequence"/>
</dbReference>
<dbReference type="InterPro" id="IPR011990">
    <property type="entry name" value="TPR-like_helical_dom_sf"/>
</dbReference>
<sequence>MVAGVLLLVSLLSTGTADREDSSMAKADSLHNLSVEMQANDQYELAKVYLTKEAWLRDELADTLGLVQSLSMLGWVLNITEQYDSALTTTEGAMTLALSKVSEDDTLVASLHNVLGHIYSSLNRYVPAIDQLKQSLEIRMKALGSDHPKVADARYNLGYAELRFGNYERALSEFPKAAQIYLTSDTLKAAICFRNLAILQSGLGHIELMDYAAQRSIELAGTYTGENSPDLGQIYGLLGVTYSSLGFKEKALEYRMKAFAIARANQDESPGFLAVSYFELASSYLDLGEIGKADTLAQSALEWFIKTHGEDNPRICDYYILLGQIRLIEDEIEEGLKLITTGVMKWRQLPPGAYPEMLASNLDKLATAYRKVGEYEQAVVYYDEALDAWEQSPPGSEIGRAITMDGLGMAYLESGNAEKGLGYFRSSIEQIELMPIVPPLTLAETYSHLSAAEHKLGYDSLALEHARISVEKFEQSRLQVGSEFHRTYTDRHRQIYEGYFNLLVEADSFERAFEVIERAKLKQLKESLTAGHLALGEEEFKEKIAASQQLALKEEFLSKQLQEEQLKDTSEQVPEKIEHLSELLAETKAEFFQVASEIKTDPDYAFTVTVDPVLFGSLRQDLPRGQKLLMAYPGEKELYLFLVSEEGYEARSVSVSRDSLANLVSECRWRCLERGIWLLRRNKLAGWSWDDDQDSAFYVDEVLPLKSALIALYDIIIKPLECSLADAEVVTFIPSAQLYYVPFGSLAYEQEGELNFLSEKIRQWNVLTSAELLKCIQRRSATPGNRPDTLLLVGNPSGANLPEAQIETEAIEAAYPGSRLLVGEKATENAVLEASGNTEVLHLATHCWLNNSYPWESYIQLAEDEVSDGRWTATEISGQEWRRMGLVTLSACETAVGTERPGLEWESMAKAFSLAMEGPPSIVATLWPVYDSSTKEFMVVFYDVLKKHNKAYALSEAQISLMESEKYAHPFFWAPFMLIGEWR</sequence>
<evidence type="ECO:0000256" key="1">
    <source>
        <dbReference type="PROSITE-ProRule" id="PRU00339"/>
    </source>
</evidence>
<dbReference type="PANTHER" id="PTHR10098:SF108">
    <property type="entry name" value="TETRATRICOPEPTIDE REPEAT PROTEIN 28"/>
    <property type="match status" value="1"/>
</dbReference>
<evidence type="ECO:0000313" key="4">
    <source>
        <dbReference type="Proteomes" id="UP000630660"/>
    </source>
</evidence>
<keyword evidence="1" id="KW-0802">TPR repeat</keyword>
<dbReference type="EMBL" id="WJKJ01000103">
    <property type="protein sequence ID" value="MBD3364207.1"/>
    <property type="molecule type" value="Genomic_DNA"/>
</dbReference>
<dbReference type="SMART" id="SM00028">
    <property type="entry name" value="TPR"/>
    <property type="match status" value="7"/>
</dbReference>
<feature type="domain" description="CHAT" evidence="2">
    <location>
        <begin position="709"/>
        <end position="981"/>
    </location>
</feature>
<dbReference type="InterPro" id="IPR024983">
    <property type="entry name" value="CHAT_dom"/>
</dbReference>
<dbReference type="PROSITE" id="PS50005">
    <property type="entry name" value="TPR"/>
    <property type="match status" value="2"/>
</dbReference>
<dbReference type="SUPFAM" id="SSF48452">
    <property type="entry name" value="TPR-like"/>
    <property type="match status" value="3"/>
</dbReference>
<accession>A0A9D5K8D6</accession>
<name>A0A9D5K8D6_UNCW3</name>
<dbReference type="Gene3D" id="1.25.40.10">
    <property type="entry name" value="Tetratricopeptide repeat domain"/>
    <property type="match status" value="3"/>
</dbReference>
<organism evidence="3 4">
    <name type="scientific">candidate division WOR-3 bacterium</name>
    <dbReference type="NCBI Taxonomy" id="2052148"/>
    <lineage>
        <taxon>Bacteria</taxon>
        <taxon>Bacteria division WOR-3</taxon>
    </lineage>
</organism>
<evidence type="ECO:0000259" key="2">
    <source>
        <dbReference type="Pfam" id="PF12770"/>
    </source>
</evidence>
<reference evidence="3" key="1">
    <citation type="submission" date="2019-11" db="EMBL/GenBank/DDBJ databases">
        <title>Microbial mats filling the niche in hypersaline microbial mats.</title>
        <authorList>
            <person name="Wong H.L."/>
            <person name="Macleod F.I."/>
            <person name="White R.A. III"/>
            <person name="Burns B.P."/>
        </authorList>
    </citation>
    <scope>NUCLEOTIDE SEQUENCE</scope>
    <source>
        <strain evidence="3">Bin_327</strain>
    </source>
</reference>
<feature type="repeat" description="TPR" evidence="1">
    <location>
        <begin position="359"/>
        <end position="392"/>
    </location>
</feature>